<reference evidence="3 4" key="1">
    <citation type="submission" date="2016-04" db="EMBL/GenBank/DDBJ databases">
        <title>Reclassification of Paraburkholderia panaciterrae (Farh et al. 2015) Dobritsa &amp; Samadpour 2016 as a later homotypic synonym of Paraburkholderia ginsengiterrae (Farh et al. 2015) Dobritsa &amp; Samadpour 2016.</title>
        <authorList>
            <person name="Dobritsa A.P."/>
            <person name="Kutumbaka K."/>
            <person name="Samadpour M."/>
        </authorList>
    </citation>
    <scope>NUCLEOTIDE SEQUENCE [LARGE SCALE GENOMIC DNA]</scope>
    <source>
        <strain evidence="2 4">DCY85</strain>
        <strain evidence="1 3">DCY85-1</strain>
    </source>
</reference>
<keyword evidence="3" id="KW-1185">Reference proteome</keyword>
<dbReference type="STRING" id="1462993.A6V36_28280"/>
<comment type="caution">
    <text evidence="2">The sequence shown here is derived from an EMBL/GenBank/DDBJ whole genome shotgun (WGS) entry which is preliminary data.</text>
</comment>
<name>A0A1A9N6D1_9BURK</name>
<evidence type="ECO:0000313" key="4">
    <source>
        <dbReference type="Proteomes" id="UP000078116"/>
    </source>
</evidence>
<gene>
    <name evidence="1" type="ORF">A6V36_28280</name>
    <name evidence="2" type="ORF">A6V37_25885</name>
</gene>
<evidence type="ECO:0000313" key="3">
    <source>
        <dbReference type="Proteomes" id="UP000077961"/>
    </source>
</evidence>
<protein>
    <submittedName>
        <fullName evidence="2">Uncharacterized protein</fullName>
    </submittedName>
</protein>
<proteinExistence type="predicted"/>
<evidence type="ECO:0000313" key="2">
    <source>
        <dbReference type="EMBL" id="OAJ60179.1"/>
    </source>
</evidence>
<organism evidence="2 4">
    <name type="scientific">Paraburkholderia ginsengiterrae</name>
    <dbReference type="NCBI Taxonomy" id="1462993"/>
    <lineage>
        <taxon>Bacteria</taxon>
        <taxon>Pseudomonadati</taxon>
        <taxon>Pseudomonadota</taxon>
        <taxon>Betaproteobacteria</taxon>
        <taxon>Burkholderiales</taxon>
        <taxon>Burkholderiaceae</taxon>
        <taxon>Paraburkholderia</taxon>
    </lineage>
</organism>
<dbReference type="Proteomes" id="UP000077961">
    <property type="component" value="Unassembled WGS sequence"/>
</dbReference>
<evidence type="ECO:0000313" key="1">
    <source>
        <dbReference type="EMBL" id="OAJ59237.1"/>
    </source>
</evidence>
<dbReference type="Proteomes" id="UP000078116">
    <property type="component" value="Unassembled WGS sequence"/>
</dbReference>
<sequence length="76" mass="8131">MAALAVAIGCLRASSHDNASLVEQLRTVAREAASNLQFELGQLRGLCDVSISDLKLRQPLQAIDLCAVGPSIFTRH</sequence>
<dbReference type="EMBL" id="LXJZ01000151">
    <property type="protein sequence ID" value="OAJ59237.1"/>
    <property type="molecule type" value="Genomic_DNA"/>
</dbReference>
<dbReference type="AlphaFoldDB" id="A0A1A9N6D1"/>
<accession>A0A1A9N6D1</accession>
<dbReference type="EMBL" id="LXKA01000232">
    <property type="protein sequence ID" value="OAJ60179.1"/>
    <property type="molecule type" value="Genomic_DNA"/>
</dbReference>